<dbReference type="OrthoDB" id="9809391at2"/>
<dbReference type="EMBL" id="QTUC01000001">
    <property type="protein sequence ID" value="REF37464.1"/>
    <property type="molecule type" value="Genomic_DNA"/>
</dbReference>
<organism evidence="4 5">
    <name type="scientific">Thermasporomyces composti</name>
    <dbReference type="NCBI Taxonomy" id="696763"/>
    <lineage>
        <taxon>Bacteria</taxon>
        <taxon>Bacillati</taxon>
        <taxon>Actinomycetota</taxon>
        <taxon>Actinomycetes</taxon>
        <taxon>Propionibacteriales</taxon>
        <taxon>Nocardioidaceae</taxon>
        <taxon>Thermasporomyces</taxon>
    </lineage>
</organism>
<sequence length="158" mass="18591">MTTASRQAQRTWTISELAQEYAVSLRTIRFYEDQGLLSPERRGNQRVFHARDRVRLGLILRGKRLGFSLREIAHILDMYDAEPGEVGQLRYLLDQIAVRRAELEQRRRDIEATLAELDEVERRCRADLRRLERQDRSGRRKRSTDSAGRQGRSARRRG</sequence>
<dbReference type="GO" id="GO:0003700">
    <property type="term" value="F:DNA-binding transcription factor activity"/>
    <property type="evidence" value="ECO:0007669"/>
    <property type="project" value="InterPro"/>
</dbReference>
<dbReference type="RefSeq" id="WP_115850921.1">
    <property type="nucleotide sequence ID" value="NZ_QTUC01000001.1"/>
</dbReference>
<dbReference type="PANTHER" id="PTHR30204:SF58">
    <property type="entry name" value="HTH-TYPE TRANSCRIPTIONAL REGULATOR YFMP"/>
    <property type="match status" value="1"/>
</dbReference>
<keyword evidence="5" id="KW-1185">Reference proteome</keyword>
<accession>A0A3D9VH01</accession>
<feature type="domain" description="HTH merR-type" evidence="3">
    <location>
        <begin position="11"/>
        <end position="78"/>
    </location>
</feature>
<dbReference type="AlphaFoldDB" id="A0A3D9VH01"/>
<dbReference type="Pfam" id="PF13411">
    <property type="entry name" value="MerR_1"/>
    <property type="match status" value="1"/>
</dbReference>
<dbReference type="InterPro" id="IPR000551">
    <property type="entry name" value="MerR-type_HTH_dom"/>
</dbReference>
<dbReference type="Gene3D" id="1.10.1660.10">
    <property type="match status" value="1"/>
</dbReference>
<dbReference type="PANTHER" id="PTHR30204">
    <property type="entry name" value="REDOX-CYCLING DRUG-SENSING TRANSCRIPTIONAL ACTIVATOR SOXR"/>
    <property type="match status" value="1"/>
</dbReference>
<comment type="caution">
    <text evidence="4">The sequence shown here is derived from an EMBL/GenBank/DDBJ whole genome shotgun (WGS) entry which is preliminary data.</text>
</comment>
<evidence type="ECO:0000313" key="4">
    <source>
        <dbReference type="EMBL" id="REF37464.1"/>
    </source>
</evidence>
<dbReference type="PROSITE" id="PS50937">
    <property type="entry name" value="HTH_MERR_2"/>
    <property type="match status" value="1"/>
</dbReference>
<feature type="region of interest" description="Disordered" evidence="2">
    <location>
        <begin position="132"/>
        <end position="158"/>
    </location>
</feature>
<dbReference type="InterPro" id="IPR047057">
    <property type="entry name" value="MerR_fam"/>
</dbReference>
<evidence type="ECO:0000313" key="5">
    <source>
        <dbReference type="Proteomes" id="UP000256485"/>
    </source>
</evidence>
<evidence type="ECO:0000259" key="3">
    <source>
        <dbReference type="PROSITE" id="PS50937"/>
    </source>
</evidence>
<evidence type="ECO:0000256" key="1">
    <source>
        <dbReference type="ARBA" id="ARBA00023125"/>
    </source>
</evidence>
<gene>
    <name evidence="4" type="ORF">DFJ64_2908</name>
</gene>
<proteinExistence type="predicted"/>
<evidence type="ECO:0000256" key="2">
    <source>
        <dbReference type="SAM" id="MobiDB-lite"/>
    </source>
</evidence>
<dbReference type="GO" id="GO:0003677">
    <property type="term" value="F:DNA binding"/>
    <property type="evidence" value="ECO:0007669"/>
    <property type="project" value="UniProtKB-KW"/>
</dbReference>
<protein>
    <submittedName>
        <fullName evidence="4">DNA-binding transcriptional MerR regulator</fullName>
    </submittedName>
</protein>
<reference evidence="4 5" key="1">
    <citation type="submission" date="2018-08" db="EMBL/GenBank/DDBJ databases">
        <title>Sequencing the genomes of 1000 actinobacteria strains.</title>
        <authorList>
            <person name="Klenk H.-P."/>
        </authorList>
    </citation>
    <scope>NUCLEOTIDE SEQUENCE [LARGE SCALE GENOMIC DNA]</scope>
    <source>
        <strain evidence="4 5">DSM 22891</strain>
    </source>
</reference>
<keyword evidence="1 4" id="KW-0238">DNA-binding</keyword>
<name>A0A3D9VH01_THECX</name>
<dbReference type="InterPro" id="IPR009061">
    <property type="entry name" value="DNA-bd_dom_put_sf"/>
</dbReference>
<dbReference type="SUPFAM" id="SSF46955">
    <property type="entry name" value="Putative DNA-binding domain"/>
    <property type="match status" value="1"/>
</dbReference>
<dbReference type="SMART" id="SM00422">
    <property type="entry name" value="HTH_MERR"/>
    <property type="match status" value="1"/>
</dbReference>
<dbReference type="CDD" id="cd04776">
    <property type="entry name" value="HTH_GnyR"/>
    <property type="match status" value="1"/>
</dbReference>
<dbReference type="Proteomes" id="UP000256485">
    <property type="component" value="Unassembled WGS sequence"/>
</dbReference>